<keyword evidence="6 12" id="KW-0686">Riboflavin biosynthesis</keyword>
<keyword evidence="7 12" id="KW-0479">Metal-binding</keyword>
<keyword evidence="11" id="KW-0511">Multifunctional enzyme</keyword>
<dbReference type="Proteomes" id="UP000197068">
    <property type="component" value="Unassembled WGS sequence"/>
</dbReference>
<accession>A0ABQ0MW96</accession>
<comment type="catalytic activity">
    <reaction evidence="12">
        <text>5-amino-6-(5-phospho-D-ribitylamino)uracil + NADP(+) = 5-amino-6-(5-phospho-D-ribosylamino)uracil + NADPH + H(+)</text>
        <dbReference type="Rhea" id="RHEA:17845"/>
        <dbReference type="ChEBI" id="CHEBI:15378"/>
        <dbReference type="ChEBI" id="CHEBI:57783"/>
        <dbReference type="ChEBI" id="CHEBI:58349"/>
        <dbReference type="ChEBI" id="CHEBI:58421"/>
        <dbReference type="ChEBI" id="CHEBI:58453"/>
        <dbReference type="EC" id="1.1.1.193"/>
    </reaction>
</comment>
<comment type="cofactor">
    <cofactor evidence="12">
        <name>Zn(2+)</name>
        <dbReference type="ChEBI" id="CHEBI:29105"/>
    </cofactor>
    <text evidence="12">Binds 1 zinc ion.</text>
</comment>
<keyword evidence="15" id="KW-1185">Reference proteome</keyword>
<feature type="domain" description="CMP/dCMP-type deaminase" evidence="13">
    <location>
        <begin position="12"/>
        <end position="141"/>
    </location>
</feature>
<keyword evidence="10 12" id="KW-0560">Oxidoreductase</keyword>
<dbReference type="Pfam" id="PF00383">
    <property type="entry name" value="dCMP_cyt_deam_1"/>
    <property type="match status" value="1"/>
</dbReference>
<dbReference type="PANTHER" id="PTHR38011:SF7">
    <property type="entry name" value="2,5-DIAMINO-6-RIBOSYLAMINO-4(3H)-PYRIMIDINONE 5'-PHOSPHATE REDUCTASE"/>
    <property type="match status" value="1"/>
</dbReference>
<evidence type="ECO:0000313" key="14">
    <source>
        <dbReference type="EMBL" id="GAW96648.1"/>
    </source>
</evidence>
<comment type="pathway">
    <text evidence="2 12">Cofactor biosynthesis; riboflavin biosynthesis; 5-amino-6-(D-ribitylamino)uracil from GTP: step 2/4.</text>
</comment>
<comment type="caution">
    <text evidence="14">The sequence shown here is derived from an EMBL/GenBank/DDBJ whole genome shotgun (WGS) entry which is preliminary data.</text>
</comment>
<dbReference type="InterPro" id="IPR002734">
    <property type="entry name" value="RibDG_C"/>
</dbReference>
<comment type="function">
    <text evidence="1 12">Converts 2,5-diamino-6-(ribosylamino)-4(3h)-pyrimidinone 5'-phosphate into 5-amino-6-(ribosylamino)-2,4(1h,3h)-pyrimidinedione 5'-phosphate.</text>
</comment>
<protein>
    <recommendedName>
        <fullName evidence="12">Riboflavin biosynthesis protein RibD</fullName>
    </recommendedName>
    <domain>
        <recommendedName>
            <fullName evidence="12">Diaminohydroxyphosphoribosylaminopyrimidine deaminase</fullName>
            <shortName evidence="12">DRAP deaminase</shortName>
            <ecNumber evidence="12">3.5.4.26</ecNumber>
        </recommendedName>
        <alternativeName>
            <fullName evidence="12">Riboflavin-specific deaminase</fullName>
        </alternativeName>
    </domain>
    <domain>
        <recommendedName>
            <fullName evidence="12">5-amino-6-(5-phosphoribosylamino)uracil reductase</fullName>
            <ecNumber evidence="12">1.1.1.193</ecNumber>
        </recommendedName>
        <alternativeName>
            <fullName evidence="12">HTP reductase</fullName>
        </alternativeName>
    </domain>
</protein>
<comment type="pathway">
    <text evidence="3 12">Cofactor biosynthesis; riboflavin biosynthesis; 5-amino-6-(D-ribitylamino)uracil from GTP: step 3/4.</text>
</comment>
<dbReference type="PROSITE" id="PS51747">
    <property type="entry name" value="CYT_DCMP_DEAMINASES_2"/>
    <property type="match status" value="1"/>
</dbReference>
<keyword evidence="8 12" id="KW-0862">Zinc</keyword>
<keyword evidence="9 12" id="KW-0521">NADP</keyword>
<evidence type="ECO:0000256" key="3">
    <source>
        <dbReference type="ARBA" id="ARBA00004910"/>
    </source>
</evidence>
<dbReference type="Pfam" id="PF01872">
    <property type="entry name" value="RibD_C"/>
    <property type="match status" value="1"/>
</dbReference>
<evidence type="ECO:0000256" key="11">
    <source>
        <dbReference type="ARBA" id="ARBA00023268"/>
    </source>
</evidence>
<dbReference type="EC" id="1.1.1.193" evidence="12"/>
<dbReference type="InterPro" id="IPR024072">
    <property type="entry name" value="DHFR-like_dom_sf"/>
</dbReference>
<evidence type="ECO:0000256" key="8">
    <source>
        <dbReference type="ARBA" id="ARBA00022833"/>
    </source>
</evidence>
<organism evidence="14 15">
    <name type="scientific">Colwellia marinimaniae</name>
    <dbReference type="NCBI Taxonomy" id="1513592"/>
    <lineage>
        <taxon>Bacteria</taxon>
        <taxon>Pseudomonadati</taxon>
        <taxon>Pseudomonadota</taxon>
        <taxon>Gammaproteobacteria</taxon>
        <taxon>Alteromonadales</taxon>
        <taxon>Colwelliaceae</taxon>
        <taxon>Colwellia</taxon>
    </lineage>
</organism>
<dbReference type="EC" id="3.5.4.26" evidence="12"/>
<evidence type="ECO:0000256" key="1">
    <source>
        <dbReference type="ARBA" id="ARBA00002151"/>
    </source>
</evidence>
<dbReference type="InterPro" id="IPR011549">
    <property type="entry name" value="RibD_C"/>
</dbReference>
<evidence type="ECO:0000256" key="5">
    <source>
        <dbReference type="ARBA" id="ARBA00007417"/>
    </source>
</evidence>
<evidence type="ECO:0000256" key="9">
    <source>
        <dbReference type="ARBA" id="ARBA00022857"/>
    </source>
</evidence>
<evidence type="ECO:0000256" key="7">
    <source>
        <dbReference type="ARBA" id="ARBA00022723"/>
    </source>
</evidence>
<proteinExistence type="inferred from homology"/>
<dbReference type="NCBIfam" id="TIGR00227">
    <property type="entry name" value="ribD_Cterm"/>
    <property type="match status" value="1"/>
</dbReference>
<dbReference type="PANTHER" id="PTHR38011">
    <property type="entry name" value="DIHYDROFOLATE REDUCTASE FAMILY PROTEIN (AFU_ORTHOLOGUE AFUA_8G06820)"/>
    <property type="match status" value="1"/>
</dbReference>
<dbReference type="SUPFAM" id="SSF53927">
    <property type="entry name" value="Cytidine deaminase-like"/>
    <property type="match status" value="1"/>
</dbReference>
<evidence type="ECO:0000313" key="15">
    <source>
        <dbReference type="Proteomes" id="UP000197068"/>
    </source>
</evidence>
<dbReference type="InterPro" id="IPR004794">
    <property type="entry name" value="Eubact_RibD"/>
</dbReference>
<dbReference type="Gene3D" id="3.40.430.10">
    <property type="entry name" value="Dihydrofolate Reductase, subunit A"/>
    <property type="match status" value="1"/>
</dbReference>
<evidence type="ECO:0000256" key="12">
    <source>
        <dbReference type="PIRNR" id="PIRNR006769"/>
    </source>
</evidence>
<evidence type="ECO:0000259" key="13">
    <source>
        <dbReference type="PROSITE" id="PS51747"/>
    </source>
</evidence>
<dbReference type="InterPro" id="IPR050765">
    <property type="entry name" value="Riboflavin_Biosynth_HTPR"/>
</dbReference>
<evidence type="ECO:0000256" key="2">
    <source>
        <dbReference type="ARBA" id="ARBA00004882"/>
    </source>
</evidence>
<name>A0ABQ0MW96_9GAMM</name>
<evidence type="ECO:0000256" key="6">
    <source>
        <dbReference type="ARBA" id="ARBA00022619"/>
    </source>
</evidence>
<reference evidence="14 15" key="1">
    <citation type="submission" date="2017-06" db="EMBL/GenBank/DDBJ databases">
        <title>Whole Genome Sequences of Colwellia marinimaniae MTCD1.</title>
        <authorList>
            <person name="Kusumoto H."/>
            <person name="Inoue M."/>
            <person name="Tanikawa K."/>
            <person name="Maeji H."/>
            <person name="Cameron J.H."/>
            <person name="Bartlett D.H."/>
        </authorList>
    </citation>
    <scope>NUCLEOTIDE SEQUENCE [LARGE SCALE GENOMIC DNA]</scope>
    <source>
        <strain evidence="14 15">MTCD1</strain>
    </source>
</reference>
<dbReference type="NCBIfam" id="TIGR00326">
    <property type="entry name" value="eubact_ribD"/>
    <property type="match status" value="1"/>
</dbReference>
<dbReference type="EMBL" id="BDQM01000017">
    <property type="protein sequence ID" value="GAW96648.1"/>
    <property type="molecule type" value="Genomic_DNA"/>
</dbReference>
<dbReference type="SUPFAM" id="SSF53597">
    <property type="entry name" value="Dihydrofolate reductase-like"/>
    <property type="match status" value="1"/>
</dbReference>
<dbReference type="PIRSF" id="PIRSF006769">
    <property type="entry name" value="RibD"/>
    <property type="match status" value="1"/>
</dbReference>
<comment type="similarity">
    <text evidence="5 12">In the C-terminal section; belongs to the HTP reductase family.</text>
</comment>
<dbReference type="Gene3D" id="3.40.140.10">
    <property type="entry name" value="Cytidine Deaminase, domain 2"/>
    <property type="match status" value="1"/>
</dbReference>
<dbReference type="InterPro" id="IPR002125">
    <property type="entry name" value="CMP_dCMP_dom"/>
</dbReference>
<dbReference type="InterPro" id="IPR016192">
    <property type="entry name" value="APOBEC/CMP_deaminase_Zn-bd"/>
</dbReference>
<comment type="similarity">
    <text evidence="4 12">In the N-terminal section; belongs to the cytidine and deoxycytidylate deaminase family.</text>
</comment>
<dbReference type="RefSeq" id="WP_057179667.1">
    <property type="nucleotide sequence ID" value="NZ_BDQM01000017.1"/>
</dbReference>
<evidence type="ECO:0000256" key="10">
    <source>
        <dbReference type="ARBA" id="ARBA00023002"/>
    </source>
</evidence>
<comment type="catalytic activity">
    <reaction evidence="12">
        <text>2,5-diamino-6-hydroxy-4-(5-phosphoribosylamino)-pyrimidine + H2O + H(+) = 5-amino-6-(5-phospho-D-ribosylamino)uracil + NH4(+)</text>
        <dbReference type="Rhea" id="RHEA:21868"/>
        <dbReference type="ChEBI" id="CHEBI:15377"/>
        <dbReference type="ChEBI" id="CHEBI:15378"/>
        <dbReference type="ChEBI" id="CHEBI:28938"/>
        <dbReference type="ChEBI" id="CHEBI:58453"/>
        <dbReference type="ChEBI" id="CHEBI:58614"/>
        <dbReference type="EC" id="3.5.4.26"/>
    </reaction>
</comment>
<sequence length="402" mass="43026">MNVSVADSPFTAQDHLFMSQALALAKKGHFTTSPNPRVGCVLVSYKGGVGKVIGTGYHEKAGQGHAEVNALAEANVNHSALIKGATAYVTLEPCSHFGRTPPCAQALIAAGVGHVIAAMVDPNPQVSGNGLTLLEQAGIKVQSGLLAQGAKALNVGFIHLMENKRPYVRCKLAASLDGKTAMASGESQWITSSAARQDVQRLRAQSCAIISGADAIIFDNAKMTVRWSELGELKNSYAKETLRQPLRVVIDSQNRLTPDLALFEHDSPILIIHAKIENKCATNLENLPKWPHFVEQVQLPVVKNAQGKFKIDLPALLTLLAKRGLNDILIESGAQLSGAFIEQDLVNELILYQAPKLMGGEGKNLVAMPVITKLNQAKALTISDIRMVGGDIRITSQLTANK</sequence>
<dbReference type="PROSITE" id="PS00903">
    <property type="entry name" value="CYT_DCMP_DEAMINASES_1"/>
    <property type="match status" value="1"/>
</dbReference>
<gene>
    <name evidence="14" type="primary">ribD</name>
    <name evidence="14" type="ORF">MTCD1_02267</name>
</gene>
<dbReference type="CDD" id="cd01284">
    <property type="entry name" value="Riboflavin_deaminase-reductase"/>
    <property type="match status" value="1"/>
</dbReference>
<evidence type="ECO:0000256" key="4">
    <source>
        <dbReference type="ARBA" id="ARBA00005259"/>
    </source>
</evidence>
<dbReference type="InterPro" id="IPR016193">
    <property type="entry name" value="Cytidine_deaminase-like"/>
</dbReference>
<keyword evidence="12" id="KW-0378">Hydrolase</keyword>